<keyword evidence="1" id="KW-0472">Membrane</keyword>
<evidence type="ECO:0000313" key="3">
    <source>
        <dbReference type="Proteomes" id="UP000243359"/>
    </source>
</evidence>
<dbReference type="EMBL" id="LT629751">
    <property type="protein sequence ID" value="SDS93490.1"/>
    <property type="molecule type" value="Genomic_DNA"/>
</dbReference>
<evidence type="ECO:0000256" key="1">
    <source>
        <dbReference type="SAM" id="Phobius"/>
    </source>
</evidence>
<keyword evidence="1" id="KW-1133">Transmembrane helix</keyword>
<keyword evidence="1" id="KW-0812">Transmembrane</keyword>
<sequence length="59" mass="6665">MSIVHCRECHQEVERHARICPHCNAEIPGEGKLLLTAKYCLFFVILGALMYALFNFIGG</sequence>
<feature type="transmembrane region" description="Helical" evidence="1">
    <location>
        <begin position="39"/>
        <end position="57"/>
    </location>
</feature>
<name>A0A1H1WA17_9PSED</name>
<organism evidence="2 3">
    <name type="scientific">Pseudomonas oryzae</name>
    <dbReference type="NCBI Taxonomy" id="1392877"/>
    <lineage>
        <taxon>Bacteria</taxon>
        <taxon>Pseudomonadati</taxon>
        <taxon>Pseudomonadota</taxon>
        <taxon>Gammaproteobacteria</taxon>
        <taxon>Pseudomonadales</taxon>
        <taxon>Pseudomonadaceae</taxon>
        <taxon>Pseudomonas</taxon>
    </lineage>
</organism>
<evidence type="ECO:0008006" key="4">
    <source>
        <dbReference type="Google" id="ProtNLM"/>
    </source>
</evidence>
<dbReference type="Proteomes" id="UP000243359">
    <property type="component" value="Chromosome I"/>
</dbReference>
<proteinExistence type="predicted"/>
<dbReference type="RefSeq" id="WP_090349707.1">
    <property type="nucleotide sequence ID" value="NZ_LT629751.1"/>
</dbReference>
<gene>
    <name evidence="2" type="ORF">SAMN05216221_3013</name>
</gene>
<protein>
    <recommendedName>
        <fullName evidence="4">Zinc-ribbon domain-containing protein</fullName>
    </recommendedName>
</protein>
<evidence type="ECO:0000313" key="2">
    <source>
        <dbReference type="EMBL" id="SDS93490.1"/>
    </source>
</evidence>
<dbReference type="STRING" id="1392877.SAMN05216221_3013"/>
<dbReference type="AlphaFoldDB" id="A0A1H1WA17"/>
<reference evidence="3" key="1">
    <citation type="submission" date="2016-10" db="EMBL/GenBank/DDBJ databases">
        <authorList>
            <person name="Varghese N."/>
            <person name="Submissions S."/>
        </authorList>
    </citation>
    <scope>NUCLEOTIDE SEQUENCE [LARGE SCALE GENOMIC DNA]</scope>
    <source>
        <strain evidence="3">KCTC 32247</strain>
    </source>
</reference>
<accession>A0A1H1WA17</accession>
<dbReference type="OrthoDB" id="6904817at2"/>
<keyword evidence="3" id="KW-1185">Reference proteome</keyword>